<dbReference type="SUPFAM" id="SSF142823">
    <property type="entry name" value="ComB-like"/>
    <property type="match status" value="1"/>
</dbReference>
<dbReference type="EMBL" id="JAHEWX010000014">
    <property type="protein sequence ID" value="MBT1542341.1"/>
    <property type="molecule type" value="Genomic_DNA"/>
</dbReference>
<dbReference type="GO" id="GO:0000287">
    <property type="term" value="F:magnesium ion binding"/>
    <property type="evidence" value="ECO:0007669"/>
    <property type="project" value="InterPro"/>
</dbReference>
<dbReference type="InterPro" id="IPR036702">
    <property type="entry name" value="ComB-like_sf"/>
</dbReference>
<dbReference type="GO" id="GO:0050532">
    <property type="term" value="F:2-phosphosulfolactate phosphatase activity"/>
    <property type="evidence" value="ECO:0007669"/>
    <property type="project" value="InterPro"/>
</dbReference>
<sequence length="210" mass="21450">MARTAIVTDVAERTQEKYQVRFAWGPGGAARIAHGTHLLVWVDALPPSPDAAAQRRALRNVSAQLPEGPEVVLGHLGNAAAVAERVTGLQAARGDRCVVAIVAAGLHHTATLDDAAEAAGESVDVADAPDFAVEDLLAAGAVVDALTEVGIDHTSPEAAAACAAYTGLRRAVRHLVSASEGAAVLSRDDVHAALAAGPDLSVLRESGERA</sequence>
<proteinExistence type="predicted"/>
<accession>A0A9Q2W6A7</accession>
<dbReference type="AlphaFoldDB" id="A0A9Q2W6A7"/>
<comment type="caution">
    <text evidence="1">The sequence shown here is derived from an EMBL/GenBank/DDBJ whole genome shotgun (WGS) entry which is preliminary data.</text>
</comment>
<evidence type="ECO:0000313" key="2">
    <source>
        <dbReference type="Proteomes" id="UP000709437"/>
    </source>
</evidence>
<organism evidence="1 2">
    <name type="scientific">Curtobacterium flaccumfaciens pv. flaccumfaciens</name>
    <dbReference type="NCBI Taxonomy" id="138532"/>
    <lineage>
        <taxon>Bacteria</taxon>
        <taxon>Bacillati</taxon>
        <taxon>Actinomycetota</taxon>
        <taxon>Actinomycetes</taxon>
        <taxon>Micrococcales</taxon>
        <taxon>Microbacteriaceae</taxon>
        <taxon>Curtobacterium</taxon>
    </lineage>
</organism>
<evidence type="ECO:0000313" key="1">
    <source>
        <dbReference type="EMBL" id="MBT1542341.1"/>
    </source>
</evidence>
<name>A0A9Q2W6A7_9MICO</name>
<protein>
    <submittedName>
        <fullName evidence="1">2-phosphosulfolactate phosphatase</fullName>
    </submittedName>
</protein>
<dbReference type="Gene3D" id="3.90.1560.10">
    <property type="entry name" value="ComB-like"/>
    <property type="match status" value="1"/>
</dbReference>
<dbReference type="Proteomes" id="UP000709437">
    <property type="component" value="Unassembled WGS sequence"/>
</dbReference>
<reference evidence="1" key="1">
    <citation type="submission" date="2021-05" db="EMBL/GenBank/DDBJ databases">
        <title>Whole genome sequence of Curtobacterium flaccumfaciens pv. flaccumfaciens strain CFBP 3417.</title>
        <authorList>
            <person name="Osdaghi E."/>
            <person name="Taghouti G."/>
            <person name="Portier P."/>
            <person name="Fazliarab A."/>
            <person name="Taghavi S.M."/>
            <person name="Briand M."/>
            <person name="Le-Saux M."/>
            <person name="Jacques M.-A."/>
        </authorList>
    </citation>
    <scope>NUCLEOTIDE SEQUENCE</scope>
    <source>
        <strain evidence="1">CFBP 3417</strain>
    </source>
</reference>
<gene>
    <name evidence="1" type="ORF">KK103_11260</name>
</gene>